<organism evidence="2">
    <name type="scientific">marine sediment metagenome</name>
    <dbReference type="NCBI Taxonomy" id="412755"/>
    <lineage>
        <taxon>unclassified sequences</taxon>
        <taxon>metagenomes</taxon>
        <taxon>ecological metagenomes</taxon>
    </lineage>
</organism>
<name>X1PDC0_9ZZZZ</name>
<gene>
    <name evidence="2" type="ORF">S06H3_58316</name>
</gene>
<protein>
    <submittedName>
        <fullName evidence="2">Uncharacterized protein</fullName>
    </submittedName>
</protein>
<feature type="transmembrane region" description="Helical" evidence="1">
    <location>
        <begin position="23"/>
        <end position="41"/>
    </location>
</feature>
<sequence>MSRAGEDEFLEASTDDNNFWQKYGVWIAGAGAVGLLLYANAQNKPKKKKR</sequence>
<dbReference type="EMBL" id="BARV01037738">
    <property type="protein sequence ID" value="GAI53858.1"/>
    <property type="molecule type" value="Genomic_DNA"/>
</dbReference>
<accession>X1PDC0</accession>
<keyword evidence="1" id="KW-0812">Transmembrane</keyword>
<dbReference type="AlphaFoldDB" id="X1PDC0"/>
<evidence type="ECO:0000313" key="2">
    <source>
        <dbReference type="EMBL" id="GAI53858.1"/>
    </source>
</evidence>
<comment type="caution">
    <text evidence="2">The sequence shown here is derived from an EMBL/GenBank/DDBJ whole genome shotgun (WGS) entry which is preliminary data.</text>
</comment>
<keyword evidence="1" id="KW-1133">Transmembrane helix</keyword>
<keyword evidence="1" id="KW-0472">Membrane</keyword>
<reference evidence="2" key="1">
    <citation type="journal article" date="2014" name="Front. Microbiol.">
        <title>High frequency of phylogenetically diverse reductive dehalogenase-homologous genes in deep subseafloor sedimentary metagenomes.</title>
        <authorList>
            <person name="Kawai M."/>
            <person name="Futagami T."/>
            <person name="Toyoda A."/>
            <person name="Takaki Y."/>
            <person name="Nishi S."/>
            <person name="Hori S."/>
            <person name="Arai W."/>
            <person name="Tsubouchi T."/>
            <person name="Morono Y."/>
            <person name="Uchiyama I."/>
            <person name="Ito T."/>
            <person name="Fujiyama A."/>
            <person name="Inagaki F."/>
            <person name="Takami H."/>
        </authorList>
    </citation>
    <scope>NUCLEOTIDE SEQUENCE</scope>
    <source>
        <strain evidence="2">Expedition CK06-06</strain>
    </source>
</reference>
<evidence type="ECO:0000256" key="1">
    <source>
        <dbReference type="SAM" id="Phobius"/>
    </source>
</evidence>
<proteinExistence type="predicted"/>